<sequence length="136" mass="15730">MKGWLWKRMKTASQQPPFYFHQNNQEVKIGSRGCSFYFLIKQNSPTTSHPKRGTSAGEASLKITQTLRFINLWSFGNLKIKSPNTPKGTMDQFSHSGKLKRQQIHSVKRICLTKEDLAEFIEALCNQERYVCKFLS</sequence>
<dbReference type="Proteomes" id="UP001459277">
    <property type="component" value="Unassembled WGS sequence"/>
</dbReference>
<dbReference type="AlphaFoldDB" id="A0AAW2D1F5"/>
<reference evidence="1 2" key="1">
    <citation type="submission" date="2024-01" db="EMBL/GenBank/DDBJ databases">
        <title>A telomere-to-telomere, gap-free genome of sweet tea (Lithocarpus litseifolius).</title>
        <authorList>
            <person name="Zhou J."/>
        </authorList>
    </citation>
    <scope>NUCLEOTIDE SEQUENCE [LARGE SCALE GENOMIC DNA]</scope>
    <source>
        <strain evidence="1">Zhou-2022a</strain>
        <tissue evidence="1">Leaf</tissue>
    </source>
</reference>
<accession>A0AAW2D1F5</accession>
<evidence type="ECO:0000313" key="2">
    <source>
        <dbReference type="Proteomes" id="UP001459277"/>
    </source>
</evidence>
<gene>
    <name evidence="1" type="ORF">SO802_011697</name>
</gene>
<dbReference type="EMBL" id="JAZDWU010000004">
    <property type="protein sequence ID" value="KAL0004136.1"/>
    <property type="molecule type" value="Genomic_DNA"/>
</dbReference>
<organism evidence="1 2">
    <name type="scientific">Lithocarpus litseifolius</name>
    <dbReference type="NCBI Taxonomy" id="425828"/>
    <lineage>
        <taxon>Eukaryota</taxon>
        <taxon>Viridiplantae</taxon>
        <taxon>Streptophyta</taxon>
        <taxon>Embryophyta</taxon>
        <taxon>Tracheophyta</taxon>
        <taxon>Spermatophyta</taxon>
        <taxon>Magnoliopsida</taxon>
        <taxon>eudicotyledons</taxon>
        <taxon>Gunneridae</taxon>
        <taxon>Pentapetalae</taxon>
        <taxon>rosids</taxon>
        <taxon>fabids</taxon>
        <taxon>Fagales</taxon>
        <taxon>Fagaceae</taxon>
        <taxon>Lithocarpus</taxon>
    </lineage>
</organism>
<name>A0AAW2D1F5_9ROSI</name>
<protein>
    <submittedName>
        <fullName evidence="1">Uncharacterized protein</fullName>
    </submittedName>
</protein>
<keyword evidence="2" id="KW-1185">Reference proteome</keyword>
<evidence type="ECO:0000313" key="1">
    <source>
        <dbReference type="EMBL" id="KAL0004136.1"/>
    </source>
</evidence>
<proteinExistence type="predicted"/>
<comment type="caution">
    <text evidence="1">The sequence shown here is derived from an EMBL/GenBank/DDBJ whole genome shotgun (WGS) entry which is preliminary data.</text>
</comment>